<comment type="pathway">
    <text evidence="1">Amino-acid biosynthesis; L-asparagine biosynthesis; L-asparagine from L-aspartate (L-Gln route): step 1/1.</text>
</comment>
<dbReference type="InterPro" id="IPR029055">
    <property type="entry name" value="Ntn_hydrolases_N"/>
</dbReference>
<evidence type="ECO:0000256" key="6">
    <source>
        <dbReference type="ARBA" id="ARBA00022840"/>
    </source>
</evidence>
<dbReference type="CDD" id="cd01991">
    <property type="entry name" value="Asn_synthase_B_C"/>
    <property type="match status" value="1"/>
</dbReference>
<comment type="catalytic activity">
    <reaction evidence="9">
        <text>L-aspartate + L-glutamine + ATP + H2O = L-asparagine + L-glutamate + AMP + diphosphate + H(+)</text>
        <dbReference type="Rhea" id="RHEA:12228"/>
        <dbReference type="ChEBI" id="CHEBI:15377"/>
        <dbReference type="ChEBI" id="CHEBI:15378"/>
        <dbReference type="ChEBI" id="CHEBI:29985"/>
        <dbReference type="ChEBI" id="CHEBI:29991"/>
        <dbReference type="ChEBI" id="CHEBI:30616"/>
        <dbReference type="ChEBI" id="CHEBI:33019"/>
        <dbReference type="ChEBI" id="CHEBI:58048"/>
        <dbReference type="ChEBI" id="CHEBI:58359"/>
        <dbReference type="ChEBI" id="CHEBI:456215"/>
        <dbReference type="EC" id="6.3.5.4"/>
    </reaction>
</comment>
<evidence type="ECO:0000256" key="7">
    <source>
        <dbReference type="ARBA" id="ARBA00022888"/>
    </source>
</evidence>
<dbReference type="GO" id="GO:0005524">
    <property type="term" value="F:ATP binding"/>
    <property type="evidence" value="ECO:0007669"/>
    <property type="project" value="UniProtKB-KW"/>
</dbReference>
<protein>
    <recommendedName>
        <fullName evidence="2">asparagine synthase (glutamine-hydrolyzing)</fullName>
        <ecNumber evidence="2">6.3.5.4</ecNumber>
    </recommendedName>
    <alternativeName>
        <fullName evidence="8">Glutamine-dependent asparagine synthetase</fullName>
    </alternativeName>
</protein>
<evidence type="ECO:0000256" key="2">
    <source>
        <dbReference type="ARBA" id="ARBA00012737"/>
    </source>
</evidence>
<dbReference type="SUPFAM" id="SSF52402">
    <property type="entry name" value="Adenine nucleotide alpha hydrolases-like"/>
    <property type="match status" value="1"/>
</dbReference>
<keyword evidence="7" id="KW-0061">Asparagine biosynthesis</keyword>
<dbReference type="SUPFAM" id="SSF56235">
    <property type="entry name" value="N-terminal nucleophile aminohydrolases (Ntn hydrolases)"/>
    <property type="match status" value="1"/>
</dbReference>
<dbReference type="EMBL" id="MN740209">
    <property type="protein sequence ID" value="QHT93640.1"/>
    <property type="molecule type" value="Genomic_DNA"/>
</dbReference>
<dbReference type="Pfam" id="PF00733">
    <property type="entry name" value="Asn_synthase"/>
    <property type="match status" value="2"/>
</dbReference>
<keyword evidence="4" id="KW-0028">Amino-acid biosynthesis</keyword>
<dbReference type="InterPro" id="IPR001962">
    <property type="entry name" value="Asn_synthase"/>
</dbReference>
<organism evidence="11">
    <name type="scientific">viral metagenome</name>
    <dbReference type="NCBI Taxonomy" id="1070528"/>
    <lineage>
        <taxon>unclassified sequences</taxon>
        <taxon>metagenomes</taxon>
        <taxon>organismal metagenomes</taxon>
    </lineage>
</organism>
<keyword evidence="5" id="KW-0547">Nucleotide-binding</keyword>
<dbReference type="InterPro" id="IPR014729">
    <property type="entry name" value="Rossmann-like_a/b/a_fold"/>
</dbReference>
<feature type="domain" description="Glutamine amidotransferase type-2" evidence="10">
    <location>
        <begin position="2"/>
        <end position="230"/>
    </location>
</feature>
<dbReference type="Gene3D" id="3.60.20.10">
    <property type="entry name" value="Glutamine Phosphoribosylpyrophosphate, subunit 1, domain 1"/>
    <property type="match status" value="1"/>
</dbReference>
<keyword evidence="3" id="KW-0436">Ligase</keyword>
<dbReference type="AlphaFoldDB" id="A0A6C0IM24"/>
<dbReference type="PIRSF" id="PIRSF001589">
    <property type="entry name" value="Asn_synthetase_glu-h"/>
    <property type="match status" value="1"/>
</dbReference>
<dbReference type="GO" id="GO:0005829">
    <property type="term" value="C:cytosol"/>
    <property type="evidence" value="ECO:0007669"/>
    <property type="project" value="TreeGrafter"/>
</dbReference>
<dbReference type="PANTHER" id="PTHR11772">
    <property type="entry name" value="ASPARAGINE SYNTHETASE"/>
    <property type="match status" value="1"/>
</dbReference>
<dbReference type="GO" id="GO:0004066">
    <property type="term" value="F:asparagine synthase (glutamine-hydrolyzing) activity"/>
    <property type="evidence" value="ECO:0007669"/>
    <property type="project" value="UniProtKB-EC"/>
</dbReference>
<dbReference type="Gene3D" id="3.40.50.620">
    <property type="entry name" value="HUPs"/>
    <property type="match status" value="1"/>
</dbReference>
<proteinExistence type="predicted"/>
<dbReference type="PANTHER" id="PTHR11772:SF23">
    <property type="entry name" value="ASPARAGINE SYNTHETASE [GLUTAMINE-HYDROLYZING]"/>
    <property type="match status" value="1"/>
</dbReference>
<dbReference type="InterPro" id="IPR006426">
    <property type="entry name" value="Asn_synth_AEB"/>
</dbReference>
<evidence type="ECO:0000313" key="11">
    <source>
        <dbReference type="EMBL" id="QHT93640.1"/>
    </source>
</evidence>
<evidence type="ECO:0000256" key="8">
    <source>
        <dbReference type="ARBA" id="ARBA00030234"/>
    </source>
</evidence>
<evidence type="ECO:0000256" key="1">
    <source>
        <dbReference type="ARBA" id="ARBA00005187"/>
    </source>
</evidence>
<evidence type="ECO:0000256" key="5">
    <source>
        <dbReference type="ARBA" id="ARBA00022741"/>
    </source>
</evidence>
<dbReference type="Pfam" id="PF13537">
    <property type="entry name" value="GATase_7"/>
    <property type="match status" value="1"/>
</dbReference>
<evidence type="ECO:0000259" key="10">
    <source>
        <dbReference type="PROSITE" id="PS51278"/>
    </source>
</evidence>
<evidence type="ECO:0000256" key="4">
    <source>
        <dbReference type="ARBA" id="ARBA00022605"/>
    </source>
</evidence>
<keyword evidence="6" id="KW-0067">ATP-binding</keyword>
<evidence type="ECO:0000256" key="9">
    <source>
        <dbReference type="ARBA" id="ARBA00048741"/>
    </source>
</evidence>
<evidence type="ECO:0000256" key="3">
    <source>
        <dbReference type="ARBA" id="ARBA00022598"/>
    </source>
</evidence>
<accession>A0A6C0IM24</accession>
<dbReference type="InterPro" id="IPR050795">
    <property type="entry name" value="Asn_Synthetase"/>
</dbReference>
<dbReference type="InterPro" id="IPR017932">
    <property type="entry name" value="GATase_2_dom"/>
</dbReference>
<dbReference type="GO" id="GO:0006529">
    <property type="term" value="P:asparagine biosynthetic process"/>
    <property type="evidence" value="ECO:0007669"/>
    <property type="project" value="UniProtKB-KW"/>
</dbReference>
<reference evidence="11" key="1">
    <citation type="journal article" date="2020" name="Nature">
        <title>Giant virus diversity and host interactions through global metagenomics.</title>
        <authorList>
            <person name="Schulz F."/>
            <person name="Roux S."/>
            <person name="Paez-Espino D."/>
            <person name="Jungbluth S."/>
            <person name="Walsh D.A."/>
            <person name="Denef V.J."/>
            <person name="McMahon K.D."/>
            <person name="Konstantinidis K.T."/>
            <person name="Eloe-Fadrosh E.A."/>
            <person name="Kyrpides N.C."/>
            <person name="Woyke T."/>
        </authorList>
    </citation>
    <scope>NUCLEOTIDE SEQUENCE</scope>
    <source>
        <strain evidence="11">GVMAG-M-3300024252-29</strain>
    </source>
</reference>
<dbReference type="PROSITE" id="PS51278">
    <property type="entry name" value="GATASE_TYPE_2"/>
    <property type="match status" value="1"/>
</dbReference>
<name>A0A6C0IM24_9ZZZZ</name>
<sequence length="624" mass="71308">MCGIFCILNNTKITENVSIDGETTYGIETDKLLIDNHAVETSFNRGVGRGPEASKLIDINETTTIGFHRLAINGLNTNSDQPIIQDNIHLICNGEIYNYKELYNIMPDCKPSTDSDCEVIIHLYKRYGIEQTLNMLDGVFAFIIIDMRTNIEEETCKEHRVIVARDPYGVRPLYMLKPDHTISDSEYNKGVSNTYGFASEMKSLISCKHILQRASISQFQPGTYSEFNCYISSLPTKSLWTPVKNLQNIPYNRPGFNSQMIYKEEYLHRMQIIHDIQNYLTDSVTKRVLVTDRPVACLLSGGLDSSLITALVNETLKKTNTENKLETYSIGIEGAADLAYAKKVADYLGTKHTEVILTEQEFFDAIPEVIRSIESYDTTTVRASIGNYLIGKYISQNSEAKVIMNGDGSDELCGGYLYFHKITDPIEFDKETRHLINNIYSFDVLRSDKSISSHGLEPRTPFLDRSWVSFYLGIHPSHRCHSGKGLPEKYLLRNAFSELNYKAKDGRALLPDEILWRTKEAFSDGVSNTARSLYEIIQEKIENDETINNNLNNFDWSSIKHNPPTTKEQKYYRYIFESEYRGCGNVIPYFWMPRFSNATDSSARTLSYYKEVQNNSRIFQNTTT</sequence>
<dbReference type="EC" id="6.3.5.4" evidence="2"/>